<proteinExistence type="predicted"/>
<protein>
    <submittedName>
        <fullName evidence="2">Sporulation protein YqfD</fullName>
    </submittedName>
</protein>
<accession>A0ABT2SHH0</accession>
<comment type="caution">
    <text evidence="2">The sequence shown here is derived from an EMBL/GenBank/DDBJ whole genome shotgun (WGS) entry which is preliminary data.</text>
</comment>
<keyword evidence="1" id="KW-0472">Membrane</keyword>
<keyword evidence="1" id="KW-0812">Transmembrane</keyword>
<gene>
    <name evidence="2" type="ORF">OCV47_00985</name>
</gene>
<dbReference type="EMBL" id="JAOQKE010000001">
    <property type="protein sequence ID" value="MCU6723940.1"/>
    <property type="molecule type" value="Genomic_DNA"/>
</dbReference>
<reference evidence="2 3" key="1">
    <citation type="journal article" date="2021" name="ISME Commun">
        <title>Automated analysis of genomic sequences facilitates high-throughput and comprehensive description of bacteria.</title>
        <authorList>
            <person name="Hitch T.C.A."/>
        </authorList>
    </citation>
    <scope>NUCLEOTIDE SEQUENCE [LARGE SCALE GENOMIC DNA]</scope>
    <source>
        <strain evidence="2 3">Sanger_29</strain>
    </source>
</reference>
<evidence type="ECO:0000313" key="2">
    <source>
        <dbReference type="EMBL" id="MCU6723940.1"/>
    </source>
</evidence>
<feature type="transmembrane region" description="Helical" evidence="1">
    <location>
        <begin position="88"/>
        <end position="108"/>
    </location>
</feature>
<name>A0ABT2SHH0_9FIRM</name>
<dbReference type="Pfam" id="PF06898">
    <property type="entry name" value="YqfD"/>
    <property type="match status" value="1"/>
</dbReference>
<evidence type="ECO:0000256" key="1">
    <source>
        <dbReference type="SAM" id="Phobius"/>
    </source>
</evidence>
<keyword evidence="1" id="KW-1133">Transmembrane helix</keyword>
<dbReference type="Proteomes" id="UP001652338">
    <property type="component" value="Unassembled WGS sequence"/>
</dbReference>
<sequence length="415" mass="47785">MQNEYSLLTGYIRVSVAGCSCERFFNLCVNHGIPLYQIAGGDENFTMTMKAEDFLKIKRLVKKCRVHVSVTRKYGFPFFLKQHRKRKFLLLGWIWCCFFLYLLSQHIWKIEIHGNQEITREQLMQYLNDSSIGYGSAKKNIDCKQTAADIRNAFPKVTWVAVRKQGTLLKIDLKENTDQSYSVLPEETSFDSSGSSLVAACDGTVTDMVIRSGVACVAIGQEVQKGDLLVSGIIPVTNDENEVVAQEYVNADADIVLEISDTYTSIISREQMQILFSEEVKHRYYLKFFQQFFSTLTDLPDTTQHEIVTEEHQLTLFSDFYLPVIWGKIRIRTFTQYPVLLSDRKLKELSIQRLDKFIAEKKEKGVQILKKNVRIETGMTFCKCVCTYQAYTSDTRRIPSMQTEVMEDNEEGTFS</sequence>
<dbReference type="InterPro" id="IPR010690">
    <property type="entry name" value="YqfD"/>
</dbReference>
<keyword evidence="3" id="KW-1185">Reference proteome</keyword>
<dbReference type="RefSeq" id="WP_262653123.1">
    <property type="nucleotide sequence ID" value="NZ_JAOQKE010000001.1"/>
</dbReference>
<organism evidence="2 3">
    <name type="scientific">Muricoprocola aceti</name>
    <dbReference type="NCBI Taxonomy" id="2981772"/>
    <lineage>
        <taxon>Bacteria</taxon>
        <taxon>Bacillati</taxon>
        <taxon>Bacillota</taxon>
        <taxon>Clostridia</taxon>
        <taxon>Lachnospirales</taxon>
        <taxon>Lachnospiraceae</taxon>
        <taxon>Muricoprocola</taxon>
    </lineage>
</organism>
<evidence type="ECO:0000313" key="3">
    <source>
        <dbReference type="Proteomes" id="UP001652338"/>
    </source>
</evidence>